<comment type="caution">
    <text evidence="8">The sequence shown here is derived from an EMBL/GenBank/DDBJ whole genome shotgun (WGS) entry which is preliminary data.</text>
</comment>
<feature type="transmembrane region" description="Helical" evidence="5">
    <location>
        <begin position="12"/>
        <end position="31"/>
    </location>
</feature>
<dbReference type="OrthoDB" id="6046095at2759"/>
<dbReference type="InterPro" id="IPR009644">
    <property type="entry name" value="FKTN/MNN4/W02B3.4-1"/>
</dbReference>
<feature type="domain" description="LicD/FKTN/FKRP nucleotidyltransferase" evidence="6">
    <location>
        <begin position="277"/>
        <end position="311"/>
    </location>
</feature>
<evidence type="ECO:0000256" key="2">
    <source>
        <dbReference type="ARBA" id="ARBA00022692"/>
    </source>
</evidence>
<dbReference type="Pfam" id="PF04991">
    <property type="entry name" value="LicD"/>
    <property type="match status" value="1"/>
</dbReference>
<evidence type="ECO:0000256" key="5">
    <source>
        <dbReference type="SAM" id="Phobius"/>
    </source>
</evidence>
<evidence type="ECO:0000259" key="6">
    <source>
        <dbReference type="Pfam" id="PF04991"/>
    </source>
</evidence>
<evidence type="ECO:0000256" key="1">
    <source>
        <dbReference type="ARBA" id="ARBA00004167"/>
    </source>
</evidence>
<protein>
    <recommendedName>
        <fullName evidence="10">Fukutin</fullName>
    </recommendedName>
</protein>
<evidence type="ECO:0000313" key="8">
    <source>
        <dbReference type="EMBL" id="PVD23528.1"/>
    </source>
</evidence>
<evidence type="ECO:0000256" key="3">
    <source>
        <dbReference type="ARBA" id="ARBA00022989"/>
    </source>
</evidence>
<dbReference type="Pfam" id="PF19737">
    <property type="entry name" value="FKTN_N"/>
    <property type="match status" value="1"/>
</dbReference>
<keyword evidence="9" id="KW-1185">Reference proteome</keyword>
<reference evidence="8 9" key="1">
    <citation type="submission" date="2018-04" db="EMBL/GenBank/DDBJ databases">
        <title>The genome of golden apple snail Pomacea canaliculata provides insight into stress tolerance and invasive adaptation.</title>
        <authorList>
            <person name="Liu C."/>
            <person name="Liu B."/>
            <person name="Ren Y."/>
            <person name="Zhang Y."/>
            <person name="Wang H."/>
            <person name="Li S."/>
            <person name="Jiang F."/>
            <person name="Yin L."/>
            <person name="Zhang G."/>
            <person name="Qian W."/>
            <person name="Fan W."/>
        </authorList>
    </citation>
    <scope>NUCLEOTIDE SEQUENCE [LARGE SCALE GENOMIC DNA]</scope>
    <source>
        <strain evidence="8">SZHN2017</strain>
        <tissue evidence="8">Muscle</tissue>
    </source>
</reference>
<organism evidence="8 9">
    <name type="scientific">Pomacea canaliculata</name>
    <name type="common">Golden apple snail</name>
    <dbReference type="NCBI Taxonomy" id="400727"/>
    <lineage>
        <taxon>Eukaryota</taxon>
        <taxon>Metazoa</taxon>
        <taxon>Spiralia</taxon>
        <taxon>Lophotrochozoa</taxon>
        <taxon>Mollusca</taxon>
        <taxon>Gastropoda</taxon>
        <taxon>Caenogastropoda</taxon>
        <taxon>Architaenioglossa</taxon>
        <taxon>Ampullarioidea</taxon>
        <taxon>Ampullariidae</taxon>
        <taxon>Pomacea</taxon>
    </lineage>
</organism>
<gene>
    <name evidence="8" type="ORF">C0Q70_16800</name>
</gene>
<dbReference type="GO" id="GO:0009100">
    <property type="term" value="P:glycoprotein metabolic process"/>
    <property type="evidence" value="ECO:0007669"/>
    <property type="project" value="UniProtKB-ARBA"/>
</dbReference>
<name>A0A2T7NQT8_POMCA</name>
<feature type="domain" description="Ribitol-5-phosphate transferase FKTN N-terminal" evidence="7">
    <location>
        <begin position="40"/>
        <end position="261"/>
    </location>
</feature>
<sequence length="448" mass="52201">MGSLFEVRGYTIFKGIAALGVTFLLVQFIIYKIFVDKVEHRFDTSPWGVTRLFFETCQNLDLPVFAVEPSLLRALRAGENSLELWNRGQYPVLTFGVIEASQDELHGLLSSFNSFNHLEVVSGDPRELSSVESVQNYRVIPTHYFLWRPHSQAPLLHLVVFYRRGDYYWTGAASTDRNFRSLPLNVSHLILGIHASSLEIFSVVTEKFKGLPISYPKDTSSFIWNLQHSKFMECDYAQARHFFIKYGRKNMQDAEFRQKARQLLFLVVKTLDSMSVPFWLSSGTCLGWFRQCDIIPYSKDVDIGIRIKDYREEMITALENNGLHLIQLFGKVSDSLELSFAYKDIKLDIFFFYEEKDYIWNGGTQASTGRKFQYIFPLFSLCWTDFLGLRVRVPDPALPYIQANYGKKWDVPVRDWDWKKSPPNVVENGEWPPRERDQVIQLFEWENS</sequence>
<dbReference type="Proteomes" id="UP000245119">
    <property type="component" value="Linkage Group LG10"/>
</dbReference>
<dbReference type="PANTHER" id="PTHR15407:SF28">
    <property type="entry name" value="RIBITOL-5-PHOSPHATE TRANSFERASE FKTN"/>
    <property type="match status" value="1"/>
</dbReference>
<dbReference type="OMA" id="ICKWATH"/>
<evidence type="ECO:0000256" key="4">
    <source>
        <dbReference type="ARBA" id="ARBA00023136"/>
    </source>
</evidence>
<dbReference type="GO" id="GO:0000139">
    <property type="term" value="C:Golgi membrane"/>
    <property type="evidence" value="ECO:0007669"/>
    <property type="project" value="TreeGrafter"/>
</dbReference>
<dbReference type="InterPro" id="IPR007074">
    <property type="entry name" value="LicD/FKTN/FKRP_NTP_transf"/>
</dbReference>
<dbReference type="EMBL" id="PZQS01000010">
    <property type="protein sequence ID" value="PVD23528.1"/>
    <property type="molecule type" value="Genomic_DNA"/>
</dbReference>
<accession>A0A2T7NQT8</accession>
<dbReference type="PANTHER" id="PTHR15407">
    <property type="entry name" value="FUKUTIN-RELATED"/>
    <property type="match status" value="1"/>
</dbReference>
<dbReference type="InterPro" id="IPR045587">
    <property type="entry name" value="FKTN_N"/>
</dbReference>
<evidence type="ECO:0008006" key="10">
    <source>
        <dbReference type="Google" id="ProtNLM"/>
    </source>
</evidence>
<comment type="subcellular location">
    <subcellularLocation>
        <location evidence="1">Membrane</location>
        <topology evidence="1">Single-pass membrane protein</topology>
    </subcellularLocation>
</comment>
<proteinExistence type="predicted"/>
<evidence type="ECO:0000313" key="9">
    <source>
        <dbReference type="Proteomes" id="UP000245119"/>
    </source>
</evidence>
<dbReference type="STRING" id="400727.A0A2T7NQT8"/>
<keyword evidence="4 5" id="KW-0472">Membrane</keyword>
<evidence type="ECO:0000259" key="7">
    <source>
        <dbReference type="Pfam" id="PF19737"/>
    </source>
</evidence>
<keyword evidence="2 5" id="KW-0812">Transmembrane</keyword>
<dbReference type="AlphaFoldDB" id="A0A2T7NQT8"/>
<keyword evidence="3 5" id="KW-1133">Transmembrane helix</keyword>